<evidence type="ECO:0000256" key="2">
    <source>
        <dbReference type="SAM" id="Phobius"/>
    </source>
</evidence>
<sequence length="468" mass="49238">MGRHHAPSPGRQKADSASTDTDPNAQLDAAAAHGHSHGHGHGSVDDRPWRERIHPRNLDPRRVTWTLPLAILFIALVVGFLITSVAVVLQWPHGEVTTEDSFHQTSNLSQDVVSGTVILETTGSCNSQYIGRSFDTSPPAEHPSAQPAPGSDNDSATCDQVIVEITSGEEEGRRTLLAVTDAEGSPELPVGEEILLTAGTAEDGSYTYAFQDYERSTPVWVWLAITLVAIIAVGAWRGVRAIAGLVITLGVFGIFLLPALARGGDPVLLAVTACSAVLYLVLFLVHGMNWKTASSLGGTLAALAVGTGLAWLAIDTNQLRGLADENNMQIMLYLPELSISGLLLAGFIIGTLGVLNDVTVAQASTISELREAAPGASNLKLFTTAMRVGRDHLASTVYTLVLSYAGAALPLLVLLSVSGRSFGNIFASDIMATEVLRSATGSLALVAAVPLTTAIAALTTSAVWRQRS</sequence>
<organism evidence="3 4">
    <name type="scientific">Candidatus Corynebacterium avicola</name>
    <dbReference type="NCBI Taxonomy" id="2838527"/>
    <lineage>
        <taxon>Bacteria</taxon>
        <taxon>Bacillati</taxon>
        <taxon>Actinomycetota</taxon>
        <taxon>Actinomycetes</taxon>
        <taxon>Mycobacteriales</taxon>
        <taxon>Corynebacteriaceae</taxon>
        <taxon>Corynebacterium</taxon>
    </lineage>
</organism>
<dbReference type="InterPro" id="IPR012507">
    <property type="entry name" value="YibE_F"/>
</dbReference>
<gene>
    <name evidence="3" type="ORF">H9870_09305</name>
</gene>
<feature type="transmembrane region" description="Helical" evidence="2">
    <location>
        <begin position="243"/>
        <end position="261"/>
    </location>
</feature>
<feature type="transmembrane region" description="Helical" evidence="2">
    <location>
        <begin position="267"/>
        <end position="285"/>
    </location>
</feature>
<feature type="transmembrane region" description="Helical" evidence="2">
    <location>
        <begin position="297"/>
        <end position="314"/>
    </location>
</feature>
<feature type="region of interest" description="Disordered" evidence="1">
    <location>
        <begin position="129"/>
        <end position="156"/>
    </location>
</feature>
<feature type="compositionally biased region" description="Polar residues" evidence="1">
    <location>
        <begin position="15"/>
        <end position="24"/>
    </location>
</feature>
<keyword evidence="2" id="KW-0812">Transmembrane</keyword>
<dbReference type="Proteomes" id="UP000824190">
    <property type="component" value="Unassembled WGS sequence"/>
</dbReference>
<comment type="caution">
    <text evidence="3">The sequence shown here is derived from an EMBL/GenBank/DDBJ whole genome shotgun (WGS) entry which is preliminary data.</text>
</comment>
<protein>
    <submittedName>
        <fullName evidence="3">YibE/F family protein</fullName>
    </submittedName>
</protein>
<proteinExistence type="predicted"/>
<feature type="transmembrane region" description="Helical" evidence="2">
    <location>
        <begin position="334"/>
        <end position="355"/>
    </location>
</feature>
<keyword evidence="2" id="KW-1133">Transmembrane helix</keyword>
<dbReference type="EMBL" id="DXGC01000077">
    <property type="protein sequence ID" value="HIW91841.1"/>
    <property type="molecule type" value="Genomic_DNA"/>
</dbReference>
<feature type="transmembrane region" description="Helical" evidence="2">
    <location>
        <begin position="439"/>
        <end position="464"/>
    </location>
</feature>
<feature type="transmembrane region" description="Helical" evidence="2">
    <location>
        <begin position="396"/>
        <end position="419"/>
    </location>
</feature>
<evidence type="ECO:0000256" key="1">
    <source>
        <dbReference type="SAM" id="MobiDB-lite"/>
    </source>
</evidence>
<dbReference type="PANTHER" id="PTHR41771">
    <property type="entry name" value="MEMBRANE PROTEIN-RELATED"/>
    <property type="match status" value="1"/>
</dbReference>
<accession>A0A9D1RSC7</accession>
<dbReference type="AlphaFoldDB" id="A0A9D1RSC7"/>
<evidence type="ECO:0000313" key="3">
    <source>
        <dbReference type="EMBL" id="HIW91841.1"/>
    </source>
</evidence>
<dbReference type="Pfam" id="PF07907">
    <property type="entry name" value="YibE_F"/>
    <property type="match status" value="1"/>
</dbReference>
<reference evidence="3" key="1">
    <citation type="journal article" date="2021" name="PeerJ">
        <title>Extensive microbial diversity within the chicken gut microbiome revealed by metagenomics and culture.</title>
        <authorList>
            <person name="Gilroy R."/>
            <person name="Ravi A."/>
            <person name="Getino M."/>
            <person name="Pursley I."/>
            <person name="Horton D.L."/>
            <person name="Alikhan N.F."/>
            <person name="Baker D."/>
            <person name="Gharbi K."/>
            <person name="Hall N."/>
            <person name="Watson M."/>
            <person name="Adriaenssens E.M."/>
            <person name="Foster-Nyarko E."/>
            <person name="Jarju S."/>
            <person name="Secka A."/>
            <person name="Antonio M."/>
            <person name="Oren A."/>
            <person name="Chaudhuri R.R."/>
            <person name="La Ragione R."/>
            <person name="Hildebrand F."/>
            <person name="Pallen M.J."/>
        </authorList>
    </citation>
    <scope>NUCLEOTIDE SEQUENCE</scope>
    <source>
        <strain evidence="3">CHK32-1732</strain>
    </source>
</reference>
<feature type="transmembrane region" description="Helical" evidence="2">
    <location>
        <begin position="219"/>
        <end position="236"/>
    </location>
</feature>
<keyword evidence="2" id="KW-0472">Membrane</keyword>
<reference evidence="3" key="2">
    <citation type="submission" date="2021-04" db="EMBL/GenBank/DDBJ databases">
        <authorList>
            <person name="Gilroy R."/>
        </authorList>
    </citation>
    <scope>NUCLEOTIDE SEQUENCE</scope>
    <source>
        <strain evidence="3">CHK32-1732</strain>
    </source>
</reference>
<feature type="transmembrane region" description="Helical" evidence="2">
    <location>
        <begin position="65"/>
        <end position="91"/>
    </location>
</feature>
<evidence type="ECO:0000313" key="4">
    <source>
        <dbReference type="Proteomes" id="UP000824190"/>
    </source>
</evidence>
<dbReference type="PANTHER" id="PTHR41771:SF1">
    <property type="entry name" value="MEMBRANE PROTEIN"/>
    <property type="match status" value="1"/>
</dbReference>
<feature type="region of interest" description="Disordered" evidence="1">
    <location>
        <begin position="1"/>
        <end position="49"/>
    </location>
</feature>
<name>A0A9D1RSC7_9CORY</name>